<proteinExistence type="predicted"/>
<dbReference type="PANTHER" id="PTHR42793">
    <property type="entry name" value="COA BINDING DOMAIN CONTAINING PROTEIN"/>
    <property type="match status" value="1"/>
</dbReference>
<keyword evidence="3" id="KW-1185">Reference proteome</keyword>
<protein>
    <submittedName>
        <fullName evidence="2">CoA-binding protein</fullName>
    </submittedName>
</protein>
<evidence type="ECO:0000313" key="2">
    <source>
        <dbReference type="EMBL" id="MCD5312234.1"/>
    </source>
</evidence>
<dbReference type="GO" id="GO:0005524">
    <property type="term" value="F:ATP binding"/>
    <property type="evidence" value="ECO:0007669"/>
    <property type="project" value="InterPro"/>
</dbReference>
<dbReference type="EMBL" id="JAJOMB010000007">
    <property type="protein sequence ID" value="MCD5312234.1"/>
    <property type="molecule type" value="Genomic_DNA"/>
</dbReference>
<dbReference type="InterPro" id="IPR032875">
    <property type="entry name" value="Succ_CoA_lig_flav_dom"/>
</dbReference>
<dbReference type="InterPro" id="IPR013815">
    <property type="entry name" value="ATP_grasp_subdomain_1"/>
</dbReference>
<dbReference type="PANTHER" id="PTHR42793:SF4">
    <property type="entry name" value="BLL6376 PROTEIN"/>
    <property type="match status" value="1"/>
</dbReference>
<dbReference type="Gene3D" id="3.40.50.261">
    <property type="entry name" value="Succinyl-CoA synthetase domains"/>
    <property type="match status" value="2"/>
</dbReference>
<accession>A0A9X1STS9</accession>
<dbReference type="Pfam" id="PF13607">
    <property type="entry name" value="Succ_CoA_lig"/>
    <property type="match status" value="1"/>
</dbReference>
<feature type="domain" description="CoA-binding" evidence="1">
    <location>
        <begin position="22"/>
        <end position="121"/>
    </location>
</feature>
<dbReference type="Gene3D" id="3.30.470.20">
    <property type="entry name" value="ATP-grasp fold, B domain"/>
    <property type="match status" value="1"/>
</dbReference>
<dbReference type="RefSeq" id="WP_231442229.1">
    <property type="nucleotide sequence ID" value="NZ_JAJOMB010000007.1"/>
</dbReference>
<dbReference type="Proteomes" id="UP001138997">
    <property type="component" value="Unassembled WGS sequence"/>
</dbReference>
<name>A0A9X1STS9_9ACTN</name>
<dbReference type="InterPro" id="IPR016102">
    <property type="entry name" value="Succinyl-CoA_synth-like"/>
</dbReference>
<evidence type="ECO:0000313" key="3">
    <source>
        <dbReference type="Proteomes" id="UP001138997"/>
    </source>
</evidence>
<dbReference type="SUPFAM" id="SSF51735">
    <property type="entry name" value="NAD(P)-binding Rossmann-fold domains"/>
    <property type="match status" value="1"/>
</dbReference>
<dbReference type="AlphaFoldDB" id="A0A9X1STS9"/>
<gene>
    <name evidence="2" type="ORF">LR394_15105</name>
</gene>
<dbReference type="SUPFAM" id="SSF52210">
    <property type="entry name" value="Succinyl-CoA synthetase domains"/>
    <property type="match status" value="2"/>
</dbReference>
<dbReference type="Gene3D" id="3.40.50.720">
    <property type="entry name" value="NAD(P)-binding Rossmann-like Domain"/>
    <property type="match status" value="1"/>
</dbReference>
<dbReference type="InterPro" id="IPR036291">
    <property type="entry name" value="NAD(P)-bd_dom_sf"/>
</dbReference>
<dbReference type="Gene3D" id="3.30.1490.20">
    <property type="entry name" value="ATP-grasp fold, A domain"/>
    <property type="match status" value="1"/>
</dbReference>
<comment type="caution">
    <text evidence="2">The sequence shown here is derived from an EMBL/GenBank/DDBJ whole genome shotgun (WGS) entry which is preliminary data.</text>
</comment>
<organism evidence="2 3">
    <name type="scientific">Kineosporia babensis</name>
    <dbReference type="NCBI Taxonomy" id="499548"/>
    <lineage>
        <taxon>Bacteria</taxon>
        <taxon>Bacillati</taxon>
        <taxon>Actinomycetota</taxon>
        <taxon>Actinomycetes</taxon>
        <taxon>Kineosporiales</taxon>
        <taxon>Kineosporiaceae</taxon>
        <taxon>Kineosporia</taxon>
    </lineage>
</organism>
<dbReference type="Pfam" id="PF13380">
    <property type="entry name" value="CoA_binding_2"/>
    <property type="match status" value="1"/>
</dbReference>
<dbReference type="InterPro" id="IPR003781">
    <property type="entry name" value="CoA-bd"/>
</dbReference>
<sequence length="685" mass="69733">MVATDGASDAQDDAAVPALARLLSPRSVVVVGATDRPGSYAAQTLLNLQRAEFGGGLAGVHPRHGKILGVPCRSDLAGALEVLGGPADAVVVATTAATVPDYLAEAGRLGCGGAVVFAGGFRETGDLGAEQRLIAAAGRHGLPVIGPNTSGLVSTRSRAPLWGEPVTLPGLGRGDDGLALITESGSTGMLMLAHRQGQGLHTVVSLGNASMVDTPAALSNLAATEGVRAVALYLERIPDGPGLATALARCAQADIRLAVLRTGRRRTPAPVLDALLDEAGAVRCRDVHQLLETARALAQGRRSSKAVAVVTSSDSDAALAADLAEDHGVELAELSKSTCKDLAARLPRTATPANPLNHTTQLWADSTTLAEITATVAADPGVGTVLYVQDEPPGLHPEDSAEWLATRDGALRGGTREDVDVLLVAGMPGQEPAGAVSGLSAAMAAMAQLRSPAPDPERLARIATVAEREPKPQPSAHLIAEHAAKALLDQAGIDVLRHAVVPVPDKERGDEAVAAAVALAAAQIGFPVTLRLSVPGTGSSPDAPALNSADKVSRKVTELLAGAADLDVITRCNAAFLIEALARPGVPLTMTAHRDGPVPALTIGLGGAWGQVLGETRTVPLPVDAERIAVATASLPGTATVDLPATSRAAGRLADLFVNGGFAEFRVTLTDGTAVRAQARRLSSI</sequence>
<reference evidence="2" key="1">
    <citation type="submission" date="2021-11" db="EMBL/GenBank/DDBJ databases">
        <title>Streptomyces corallinus and Kineosporia corallina sp. nov., two new coral-derived marine actinobacteria.</title>
        <authorList>
            <person name="Buangrab K."/>
            <person name="Sutthacheep M."/>
            <person name="Yeemin T."/>
            <person name="Harunari E."/>
            <person name="Igarashi Y."/>
            <person name="Sripreechasak P."/>
            <person name="Kanchanasin P."/>
            <person name="Tanasupawat S."/>
            <person name="Phongsopitanun W."/>
        </authorList>
    </citation>
    <scope>NUCLEOTIDE SEQUENCE</scope>
    <source>
        <strain evidence="2">JCM 31032</strain>
    </source>
</reference>
<dbReference type="SMART" id="SM00881">
    <property type="entry name" value="CoA_binding"/>
    <property type="match status" value="1"/>
</dbReference>
<evidence type="ECO:0000259" key="1">
    <source>
        <dbReference type="SMART" id="SM00881"/>
    </source>
</evidence>